<dbReference type="GO" id="GO:0005576">
    <property type="term" value="C:extracellular region"/>
    <property type="evidence" value="ECO:0007669"/>
    <property type="project" value="UniProtKB-SubCell"/>
</dbReference>
<evidence type="ECO:0000313" key="10">
    <source>
        <dbReference type="Proteomes" id="UP000886885"/>
    </source>
</evidence>
<comment type="caution">
    <text evidence="9">The sequence shown here is derived from an EMBL/GenBank/DDBJ whole genome shotgun (WGS) entry which is preliminary data.</text>
</comment>
<evidence type="ECO:0000256" key="5">
    <source>
        <dbReference type="ARBA" id="ARBA00022729"/>
    </source>
</evidence>
<evidence type="ECO:0000256" key="7">
    <source>
        <dbReference type="SAM" id="MobiDB-lite"/>
    </source>
</evidence>
<dbReference type="PANTHER" id="PTHR33136">
    <property type="entry name" value="RAPID ALKALINIZATION FACTOR-LIKE"/>
    <property type="match status" value="1"/>
</dbReference>
<protein>
    <recommendedName>
        <fullName evidence="8">At2g35280-like TPR domain-containing protein</fullName>
    </recommendedName>
</protein>
<dbReference type="GO" id="GO:0040008">
    <property type="term" value="P:regulation of growth"/>
    <property type="evidence" value="ECO:0007669"/>
    <property type="project" value="UniProtKB-ARBA"/>
</dbReference>
<dbReference type="AlphaFoldDB" id="A0A8X8IZ79"/>
<keyword evidence="6" id="KW-1015">Disulfide bond</keyword>
<feature type="domain" description="At2g35280-like TPR" evidence="8">
    <location>
        <begin position="110"/>
        <end position="218"/>
    </location>
</feature>
<evidence type="ECO:0000256" key="4">
    <source>
        <dbReference type="ARBA" id="ARBA00022702"/>
    </source>
</evidence>
<keyword evidence="5" id="KW-0732">Signal</keyword>
<evidence type="ECO:0000313" key="9">
    <source>
        <dbReference type="EMBL" id="KAG6793278.1"/>
    </source>
</evidence>
<comment type="subcellular location">
    <subcellularLocation>
        <location evidence="1">Secreted</location>
    </subcellularLocation>
</comment>
<gene>
    <name evidence="9" type="ORF">POTOM_002477</name>
</gene>
<dbReference type="EMBL" id="JAAWWB010000001">
    <property type="protein sequence ID" value="KAG6793278.1"/>
    <property type="molecule type" value="Genomic_DNA"/>
</dbReference>
<organism evidence="9 10">
    <name type="scientific">Populus tomentosa</name>
    <name type="common">Chinese white poplar</name>
    <dbReference type="NCBI Taxonomy" id="118781"/>
    <lineage>
        <taxon>Eukaryota</taxon>
        <taxon>Viridiplantae</taxon>
        <taxon>Streptophyta</taxon>
        <taxon>Embryophyta</taxon>
        <taxon>Tracheophyta</taxon>
        <taxon>Spermatophyta</taxon>
        <taxon>Magnoliopsida</taxon>
        <taxon>eudicotyledons</taxon>
        <taxon>Gunneridae</taxon>
        <taxon>Pentapetalae</taxon>
        <taxon>rosids</taxon>
        <taxon>fabids</taxon>
        <taxon>Malpighiales</taxon>
        <taxon>Salicaceae</taxon>
        <taxon>Saliceae</taxon>
        <taxon>Populus</taxon>
    </lineage>
</organism>
<feature type="region of interest" description="Disordered" evidence="7">
    <location>
        <begin position="310"/>
        <end position="342"/>
    </location>
</feature>
<evidence type="ECO:0000259" key="8">
    <source>
        <dbReference type="Pfam" id="PF23310"/>
    </source>
</evidence>
<dbReference type="GO" id="GO:0009506">
    <property type="term" value="C:plasmodesma"/>
    <property type="evidence" value="ECO:0007669"/>
    <property type="project" value="TreeGrafter"/>
</dbReference>
<accession>A0A8X8IZ79</accession>
<keyword evidence="10" id="KW-1185">Reference proteome</keyword>
<evidence type="ECO:0000256" key="3">
    <source>
        <dbReference type="ARBA" id="ARBA00022525"/>
    </source>
</evidence>
<dbReference type="InterPro" id="IPR057136">
    <property type="entry name" value="At2g35280_TPR_dom"/>
</dbReference>
<dbReference type="Pfam" id="PF05498">
    <property type="entry name" value="RALF"/>
    <property type="match status" value="2"/>
</dbReference>
<dbReference type="PANTHER" id="PTHR33136:SF4">
    <property type="entry name" value="PROTEIN RALF-LIKE 32"/>
    <property type="match status" value="1"/>
</dbReference>
<proteinExistence type="inferred from homology"/>
<evidence type="ECO:0000256" key="6">
    <source>
        <dbReference type="ARBA" id="ARBA00023157"/>
    </source>
</evidence>
<dbReference type="InterPro" id="IPR008801">
    <property type="entry name" value="RALF"/>
</dbReference>
<evidence type="ECO:0000256" key="2">
    <source>
        <dbReference type="ARBA" id="ARBA00009178"/>
    </source>
</evidence>
<dbReference type="Proteomes" id="UP000886885">
    <property type="component" value="Chromosome 1A"/>
</dbReference>
<sequence length="352" mass="39465">METKRNRNIYSLQLFLAAFLLVQVLVELSSQFRVAAMQASTERVQYSGSMVECSDEMAEEELSMESETSRRIVRAVKYITPGVLRSDAPFCGKVKRASEKYIFEHITIEKFPVIPSRISHGASCFSDRCKDNGNPEALFRQGMFEFFSSKKPESGFQHLEKTAKKGHLEAIHTCSIILVCHGGQFKQEGIELLSSLMSYNSRHWANKECRNKIKGILQSICGETKVKVILDRRAMEEPATVANLLKRGWIDEEDCAILAFGTLGDKVAAKTNGCNGSIAECDEEYEFLMPSHVSRRYLEEKRKYISPGALKPDQPVCNDGASGQSYSSSCLPPPSNSPSRGCSKYYRCRSDD</sequence>
<evidence type="ECO:0000256" key="1">
    <source>
        <dbReference type="ARBA" id="ARBA00004613"/>
    </source>
</evidence>
<dbReference type="GO" id="GO:0005179">
    <property type="term" value="F:hormone activity"/>
    <property type="evidence" value="ECO:0007669"/>
    <property type="project" value="UniProtKB-KW"/>
</dbReference>
<dbReference type="OrthoDB" id="1926629at2759"/>
<name>A0A8X8IZ79_POPTO</name>
<keyword evidence="4" id="KW-0372">Hormone</keyword>
<comment type="similarity">
    <text evidence="2">Belongs to the plant rapid alkalinization factor (RALF) family.</text>
</comment>
<dbReference type="GO" id="GO:0019722">
    <property type="term" value="P:calcium-mediated signaling"/>
    <property type="evidence" value="ECO:0007669"/>
    <property type="project" value="TreeGrafter"/>
</dbReference>
<keyword evidence="3" id="KW-0964">Secreted</keyword>
<dbReference type="Pfam" id="PF23310">
    <property type="entry name" value="TPR_27"/>
    <property type="match status" value="1"/>
</dbReference>
<reference evidence="9" key="1">
    <citation type="journal article" date="2020" name="bioRxiv">
        <title>Hybrid origin of Populus tomentosa Carr. identified through genome sequencing and phylogenomic analysis.</title>
        <authorList>
            <person name="An X."/>
            <person name="Gao K."/>
            <person name="Chen Z."/>
            <person name="Li J."/>
            <person name="Yang X."/>
            <person name="Yang X."/>
            <person name="Zhou J."/>
            <person name="Guo T."/>
            <person name="Zhao T."/>
            <person name="Huang S."/>
            <person name="Miao D."/>
            <person name="Khan W.U."/>
            <person name="Rao P."/>
            <person name="Ye M."/>
            <person name="Lei B."/>
            <person name="Liao W."/>
            <person name="Wang J."/>
            <person name="Ji L."/>
            <person name="Li Y."/>
            <person name="Guo B."/>
            <person name="Mustafa N.S."/>
            <person name="Li S."/>
            <person name="Yun Q."/>
            <person name="Keller S.R."/>
            <person name="Mao J."/>
            <person name="Zhang R."/>
            <person name="Strauss S.H."/>
        </authorList>
    </citation>
    <scope>NUCLEOTIDE SEQUENCE</scope>
    <source>
        <strain evidence="9">GM15</strain>
        <tissue evidence="9">Leaf</tissue>
    </source>
</reference>